<dbReference type="Proteomes" id="UP000252731">
    <property type="component" value="Unassembled WGS sequence"/>
</dbReference>
<comment type="caution">
    <text evidence="1">The sequence shown here is derived from an EMBL/GenBank/DDBJ whole genome shotgun (WGS) entry which is preliminary data.</text>
</comment>
<reference evidence="1 2" key="1">
    <citation type="submission" date="2018-06" db="EMBL/GenBank/DDBJ databases">
        <title>Freshwater and sediment microbial communities from various areas in North America, analyzing microbe dynamics in response to fracking.</title>
        <authorList>
            <person name="Lamendella R."/>
        </authorList>
    </citation>
    <scope>NUCLEOTIDE SEQUENCE [LARGE SCALE GENOMIC DNA]</scope>
    <source>
        <strain evidence="1 2">14_TX</strain>
    </source>
</reference>
<name>A0A366JR37_CYTFI</name>
<accession>A0A366JR37</accession>
<evidence type="ECO:0000313" key="1">
    <source>
        <dbReference type="EMBL" id="RBP90747.1"/>
    </source>
</evidence>
<evidence type="ECO:0000313" key="2">
    <source>
        <dbReference type="Proteomes" id="UP000252731"/>
    </source>
</evidence>
<gene>
    <name evidence="1" type="ORF">DFO70_109254</name>
</gene>
<protein>
    <submittedName>
        <fullName evidence="1">Uncharacterized protein</fullName>
    </submittedName>
</protein>
<organism evidence="1 2">
    <name type="scientific">Cytobacillus firmus</name>
    <name type="common">Bacillus firmus</name>
    <dbReference type="NCBI Taxonomy" id="1399"/>
    <lineage>
        <taxon>Bacteria</taxon>
        <taxon>Bacillati</taxon>
        <taxon>Bacillota</taxon>
        <taxon>Bacilli</taxon>
        <taxon>Bacillales</taxon>
        <taxon>Bacillaceae</taxon>
        <taxon>Cytobacillus</taxon>
    </lineage>
</organism>
<keyword evidence="2" id="KW-1185">Reference proteome</keyword>
<proteinExistence type="predicted"/>
<dbReference type="AlphaFoldDB" id="A0A366JR37"/>
<sequence length="76" mass="9137">MYAPTHKIVKIFTETKGYLYSRSAAELDTFFLFNKRDRIPVMQENEISTKKYPPDRMRSWSRAAERTKLIYQETLK</sequence>
<dbReference type="EMBL" id="QNSF01000009">
    <property type="protein sequence ID" value="RBP90747.1"/>
    <property type="molecule type" value="Genomic_DNA"/>
</dbReference>